<dbReference type="InterPro" id="IPR052516">
    <property type="entry name" value="N-heterocyclic_Hydroxylase"/>
</dbReference>
<keyword evidence="1" id="KW-1133">Transmembrane helix</keyword>
<dbReference type="PANTHER" id="PTHR47495:SF1">
    <property type="entry name" value="BLL3820 PROTEIN"/>
    <property type="match status" value="1"/>
</dbReference>
<comment type="caution">
    <text evidence="3">The sequence shown here is derived from an EMBL/GenBank/DDBJ whole genome shotgun (WGS) entry which is preliminary data.</text>
</comment>
<organism evidence="3 4">
    <name type="scientific">Belliella filtrata</name>
    <dbReference type="NCBI Taxonomy" id="2923435"/>
    <lineage>
        <taxon>Bacteria</taxon>
        <taxon>Pseudomonadati</taxon>
        <taxon>Bacteroidota</taxon>
        <taxon>Cytophagia</taxon>
        <taxon>Cytophagales</taxon>
        <taxon>Cyclobacteriaceae</taxon>
        <taxon>Belliella</taxon>
    </lineage>
</organism>
<dbReference type="PANTHER" id="PTHR47495">
    <property type="entry name" value="ALDEHYDE DEHYDROGENASE"/>
    <property type="match status" value="1"/>
</dbReference>
<dbReference type="RefSeq" id="WP_241348189.1">
    <property type="nucleotide sequence ID" value="NZ_JAKZGP010000024.1"/>
</dbReference>
<dbReference type="Gene3D" id="3.30.365.10">
    <property type="entry name" value="Aldehyde oxidase/xanthine dehydrogenase, molybdopterin binding domain"/>
    <property type="match status" value="4"/>
</dbReference>
<dbReference type="InterPro" id="IPR008274">
    <property type="entry name" value="AldOxase/xan_DH_MoCoBD1"/>
</dbReference>
<feature type="domain" description="Aldehyde oxidase/xanthine dehydrogenase a/b hammerhead" evidence="2">
    <location>
        <begin position="211"/>
        <end position="288"/>
    </location>
</feature>
<accession>A0ABS9V1D7</accession>
<dbReference type="SMART" id="SM01008">
    <property type="entry name" value="Ald_Xan_dh_C"/>
    <property type="match status" value="1"/>
</dbReference>
<evidence type="ECO:0000313" key="3">
    <source>
        <dbReference type="EMBL" id="MCH7409823.1"/>
    </source>
</evidence>
<dbReference type="PIRSF" id="PIRSF036389">
    <property type="entry name" value="IOR_B"/>
    <property type="match status" value="1"/>
</dbReference>
<dbReference type="Proteomes" id="UP001165489">
    <property type="component" value="Unassembled WGS sequence"/>
</dbReference>
<dbReference type="Pfam" id="PF02738">
    <property type="entry name" value="MoCoBD_1"/>
    <property type="match status" value="1"/>
</dbReference>
<reference evidence="3" key="1">
    <citation type="submission" date="2022-03" db="EMBL/GenBank/DDBJ databases">
        <title>De novo assembled genomes of Belliella spp. (Cyclobacteriaceae) strains.</title>
        <authorList>
            <person name="Szabo A."/>
            <person name="Korponai K."/>
            <person name="Felfoldi T."/>
        </authorList>
    </citation>
    <scope>NUCLEOTIDE SEQUENCE</scope>
    <source>
        <strain evidence="3">DSM 111904</strain>
    </source>
</reference>
<gene>
    <name evidence="3" type="ORF">MM239_10490</name>
</gene>
<keyword evidence="1" id="KW-0472">Membrane</keyword>
<dbReference type="SUPFAM" id="SSF56003">
    <property type="entry name" value="Molybdenum cofactor-binding domain"/>
    <property type="match status" value="2"/>
</dbReference>
<dbReference type="InterPro" id="IPR012368">
    <property type="entry name" value="OxRdtase_Mopterin-bd_su_IorB"/>
</dbReference>
<dbReference type="PROSITE" id="PS51318">
    <property type="entry name" value="TAT"/>
    <property type="match status" value="1"/>
</dbReference>
<feature type="transmembrane region" description="Helical" evidence="1">
    <location>
        <begin position="12"/>
        <end position="30"/>
    </location>
</feature>
<dbReference type="Pfam" id="PF20256">
    <property type="entry name" value="MoCoBD_2"/>
    <property type="match status" value="2"/>
</dbReference>
<name>A0ABS9V1D7_9BACT</name>
<sequence length="720" mass="79304">MADITKTNRRDFLKIAATATGGLLIGFYWSSCDSPKVKVLSTEEVLSKAHNFNSFLSISPDGDIVIYSPNPELGQNIKTSFPMVVAEELDADWSKVRVLQAPLDTEKFDRQLTGGSGAMPHSWERLRKAGATAKYLLMAAAAQQLEVDQATLTVEKSVVTHKASGKKLSYGELVEVASTMEAPEEVLLKDPKDFTLIGTPVRNVDNKDIITGKPLFGLDFYREGMMHAMIQRPPFGKKIKSVDDSEARAVNGVTDVIQYDNFVAIVGHSTWPLIKAKRRLKVTYEAEGNVESTADHDRIMKELLESKEARTMRSDGDVEKAFASAAKVVTSEYQCPFLPHAPMEPMNFFAHVKGEEVELIGPTQTPDAARMQTAALLDIPKENVTVDITRLGGGFGRRLRADYVIDAVEVSRRINAPVKVTWTREDDMIGGAYRPAVRYRFSAALDEEGNMIGYKLRGVGLNAGNAVRQDNFPSGAVPNLLIENINYDSTVTTNAWRAPITNFLAYAEQSFLDEVALATDKDPVKFRLDLLEKAKSSPVGAVNYDVDRMIGVIKDAAERSNWGKDSNIKQGFSVYFSHRSYVAQVANIEMVNNQPVLKKIIASTDCGIVVNPTGANHQVRGGIVDGMGHAMFGNLVFEDGSPKQKNFDTYRLIRMKEVPDIDLNYIDSGFEPTGLGEPALPPTGGAIANAIFAATGKRLRSQPFIEQQEFSDLNLQMFRS</sequence>
<protein>
    <submittedName>
        <fullName evidence="3">Molybdopterin-dependent oxidoreductase</fullName>
    </submittedName>
</protein>
<dbReference type="Gene3D" id="3.90.1170.50">
    <property type="entry name" value="Aldehyde oxidase/xanthine dehydrogenase, a/b hammerhead"/>
    <property type="match status" value="1"/>
</dbReference>
<keyword evidence="4" id="KW-1185">Reference proteome</keyword>
<dbReference type="InterPro" id="IPR046867">
    <property type="entry name" value="AldOxase/xan_DH_MoCoBD2"/>
</dbReference>
<dbReference type="InterPro" id="IPR037165">
    <property type="entry name" value="AldOxase/xan_DH_Mopterin-bd_sf"/>
</dbReference>
<dbReference type="InterPro" id="IPR006311">
    <property type="entry name" value="TAT_signal"/>
</dbReference>
<keyword evidence="1" id="KW-0812">Transmembrane</keyword>
<proteinExistence type="predicted"/>
<dbReference type="EMBL" id="JAKZGP010000024">
    <property type="protein sequence ID" value="MCH7409823.1"/>
    <property type="molecule type" value="Genomic_DNA"/>
</dbReference>
<evidence type="ECO:0000259" key="2">
    <source>
        <dbReference type="SMART" id="SM01008"/>
    </source>
</evidence>
<dbReference type="InterPro" id="IPR000674">
    <property type="entry name" value="Ald_Oxase/Xan_DH_a/b"/>
</dbReference>
<evidence type="ECO:0000256" key="1">
    <source>
        <dbReference type="SAM" id="Phobius"/>
    </source>
</evidence>
<evidence type="ECO:0000313" key="4">
    <source>
        <dbReference type="Proteomes" id="UP001165489"/>
    </source>
</evidence>